<dbReference type="EMBL" id="JBHRXP010000007">
    <property type="protein sequence ID" value="MFC3581507.1"/>
    <property type="molecule type" value="Genomic_DNA"/>
</dbReference>
<dbReference type="SUPFAM" id="SSF53187">
    <property type="entry name" value="Zn-dependent exopeptidases"/>
    <property type="match status" value="1"/>
</dbReference>
<feature type="transmembrane region" description="Helical" evidence="9">
    <location>
        <begin position="426"/>
        <end position="447"/>
    </location>
</feature>
<evidence type="ECO:0000256" key="8">
    <source>
        <dbReference type="ARBA" id="ARBA00031512"/>
    </source>
</evidence>
<feature type="transmembrane region" description="Helical" evidence="9">
    <location>
        <begin position="400"/>
        <end position="419"/>
    </location>
</feature>
<feature type="transmembrane region" description="Helical" evidence="9">
    <location>
        <begin position="453"/>
        <end position="474"/>
    </location>
</feature>
<evidence type="ECO:0000313" key="11">
    <source>
        <dbReference type="EMBL" id="MFC3581507.1"/>
    </source>
</evidence>
<dbReference type="PANTHER" id="PTHR12147:SF58">
    <property type="entry name" value="VACUOLAR MEMBRANE PROTEASE"/>
    <property type="match status" value="1"/>
</dbReference>
<keyword evidence="9" id="KW-0472">Membrane</keyword>
<evidence type="ECO:0000256" key="5">
    <source>
        <dbReference type="ARBA" id="ARBA00022554"/>
    </source>
</evidence>
<keyword evidence="5" id="KW-0926">Vacuole</keyword>
<accession>A0ABV7SX91</accession>
<organism evidence="11 12">
    <name type="scientific">Sphingomonas hylomeconis</name>
    <dbReference type="NCBI Taxonomy" id="1395958"/>
    <lineage>
        <taxon>Bacteria</taxon>
        <taxon>Pseudomonadati</taxon>
        <taxon>Pseudomonadota</taxon>
        <taxon>Alphaproteobacteria</taxon>
        <taxon>Sphingomonadales</taxon>
        <taxon>Sphingomonadaceae</taxon>
        <taxon>Sphingomonas</taxon>
    </lineage>
</organism>
<dbReference type="InterPro" id="IPR007484">
    <property type="entry name" value="Peptidase_M28"/>
</dbReference>
<comment type="function">
    <text evidence="1">May be involved in vacuolar sorting and osmoregulation.</text>
</comment>
<feature type="transmembrane region" description="Helical" evidence="9">
    <location>
        <begin position="481"/>
        <end position="503"/>
    </location>
</feature>
<evidence type="ECO:0000256" key="3">
    <source>
        <dbReference type="ARBA" id="ARBA00010918"/>
    </source>
</evidence>
<dbReference type="RefSeq" id="WP_261292637.1">
    <property type="nucleotide sequence ID" value="NZ_JANQBK010000001.1"/>
</dbReference>
<feature type="transmembrane region" description="Helical" evidence="9">
    <location>
        <begin position="332"/>
        <end position="349"/>
    </location>
</feature>
<dbReference type="Gene3D" id="3.40.630.10">
    <property type="entry name" value="Zn peptidases"/>
    <property type="match status" value="1"/>
</dbReference>
<evidence type="ECO:0000256" key="7">
    <source>
        <dbReference type="ARBA" id="ARBA00023180"/>
    </source>
</evidence>
<evidence type="ECO:0000256" key="9">
    <source>
        <dbReference type="SAM" id="Phobius"/>
    </source>
</evidence>
<feature type="transmembrane region" description="Helical" evidence="9">
    <location>
        <begin position="361"/>
        <end position="380"/>
    </location>
</feature>
<feature type="domain" description="Peptidase M28" evidence="10">
    <location>
        <begin position="109"/>
        <end position="297"/>
    </location>
</feature>
<keyword evidence="6 9" id="KW-1133">Transmembrane helix</keyword>
<comment type="subcellular location">
    <subcellularLocation>
        <location evidence="2">Vacuole membrane</location>
        <topology evidence="2">Multi-pass membrane protein</topology>
    </subcellularLocation>
</comment>
<evidence type="ECO:0000256" key="6">
    <source>
        <dbReference type="ARBA" id="ARBA00022989"/>
    </source>
</evidence>
<comment type="caution">
    <text evidence="11">The sequence shown here is derived from an EMBL/GenBank/DDBJ whole genome shotgun (WGS) entry which is preliminary data.</text>
</comment>
<evidence type="ECO:0000313" key="12">
    <source>
        <dbReference type="Proteomes" id="UP001595713"/>
    </source>
</evidence>
<dbReference type="PANTHER" id="PTHR12147">
    <property type="entry name" value="METALLOPEPTIDASE M28 FAMILY MEMBER"/>
    <property type="match status" value="1"/>
</dbReference>
<feature type="transmembrane region" description="Helical" evidence="9">
    <location>
        <begin position="509"/>
        <end position="526"/>
    </location>
</feature>
<evidence type="ECO:0000256" key="1">
    <source>
        <dbReference type="ARBA" id="ARBA00003273"/>
    </source>
</evidence>
<keyword evidence="7" id="KW-0325">Glycoprotein</keyword>
<feature type="transmembrane region" description="Helical" evidence="9">
    <location>
        <begin position="535"/>
        <end position="554"/>
    </location>
</feature>
<protein>
    <recommendedName>
        <fullName evidence="4">Vacuolar membrane protease</fullName>
    </recommendedName>
    <alternativeName>
        <fullName evidence="8">FXNA-related family protease 1</fullName>
    </alternativeName>
</protein>
<name>A0ABV7SX91_9SPHN</name>
<keyword evidence="12" id="KW-1185">Reference proteome</keyword>
<dbReference type="InterPro" id="IPR045175">
    <property type="entry name" value="M28_fam"/>
</dbReference>
<sequence>MGRWWAVIVALVGAVLLAVIATTPPAPRPANAPLDQFAAGRAMADIRGIARAPHPTGSAENARVRAYLMRRLAGMVLAVRTSSTPVTPAAAERIAAWRGTAGTAPAAVNIVATLAGRDPTLPAVLLMAHYDSVGGSPGAADDGAGVATALETVRALLVAGRPARDIIVLLTDGEEVGLEGATAFFARDPLARRVGVVVNMEARGGGGRASMFETGSDNGAMMRLFQRAVSRPVGTSLSVFIYQHLPNSTDFTPAKQAGLPGFNFAFIGRPGLYHSPLATPDALDQGSVQDMGGQVLDLTRALLAAPVLPGKAADLTFFDAFGLVLLAYPAPLGWALFAGAALLFALAGWRQQGGRDILRGAAATAVLVVLAGVLLYLVNLVSGADGPVNYYDRLAAIPRLQVQAALLCAAAVLTVWTMVGAGRRSATAFSIGAALPLLLLGGAAQWAAPTVSGVLLCPLLLVAAATAAGAFGGVRIGTAAGILAGAIGIGFLLALGFFLLQAVGPDTPFVAALPLALAALFLWPLLPPVARQRGMVTAGALVLLALAIALWVRLDPIAASVPQPAAQAHA</sequence>
<evidence type="ECO:0000256" key="2">
    <source>
        <dbReference type="ARBA" id="ARBA00004128"/>
    </source>
</evidence>
<gene>
    <name evidence="11" type="ORF">ACFONA_15145</name>
</gene>
<evidence type="ECO:0000256" key="4">
    <source>
        <dbReference type="ARBA" id="ARBA00017435"/>
    </source>
</evidence>
<dbReference type="Proteomes" id="UP001595713">
    <property type="component" value="Unassembled WGS sequence"/>
</dbReference>
<keyword evidence="9" id="KW-0812">Transmembrane</keyword>
<reference evidence="12" key="1">
    <citation type="journal article" date="2019" name="Int. J. Syst. Evol. Microbiol.">
        <title>The Global Catalogue of Microorganisms (GCM) 10K type strain sequencing project: providing services to taxonomists for standard genome sequencing and annotation.</title>
        <authorList>
            <consortium name="The Broad Institute Genomics Platform"/>
            <consortium name="The Broad Institute Genome Sequencing Center for Infectious Disease"/>
            <person name="Wu L."/>
            <person name="Ma J."/>
        </authorList>
    </citation>
    <scope>NUCLEOTIDE SEQUENCE [LARGE SCALE GENOMIC DNA]</scope>
    <source>
        <strain evidence="12">KCTC 42739</strain>
    </source>
</reference>
<comment type="similarity">
    <text evidence="3">Belongs to the peptidase M28 family.</text>
</comment>
<proteinExistence type="inferred from homology"/>
<evidence type="ECO:0000259" key="10">
    <source>
        <dbReference type="Pfam" id="PF04389"/>
    </source>
</evidence>
<dbReference type="Pfam" id="PF04389">
    <property type="entry name" value="Peptidase_M28"/>
    <property type="match status" value="1"/>
</dbReference>